<evidence type="ECO:0000256" key="2">
    <source>
        <dbReference type="ARBA" id="ARBA00022741"/>
    </source>
</evidence>
<dbReference type="PANTHER" id="PTHR42711:SF17">
    <property type="entry name" value="ABC TRANSPORTER ATP-BINDING PROTEIN"/>
    <property type="match status" value="1"/>
</dbReference>
<protein>
    <submittedName>
        <fullName evidence="5">ABC transporter ATP-binding protein</fullName>
    </submittedName>
</protein>
<dbReference type="PANTHER" id="PTHR42711">
    <property type="entry name" value="ABC TRANSPORTER ATP-BINDING PROTEIN"/>
    <property type="match status" value="1"/>
</dbReference>
<dbReference type="PROSITE" id="PS00211">
    <property type="entry name" value="ABC_TRANSPORTER_1"/>
    <property type="match status" value="1"/>
</dbReference>
<dbReference type="Gene3D" id="3.40.50.300">
    <property type="entry name" value="P-loop containing nucleotide triphosphate hydrolases"/>
    <property type="match status" value="1"/>
</dbReference>
<dbReference type="CDD" id="cd03230">
    <property type="entry name" value="ABC_DR_subfamily_A"/>
    <property type="match status" value="1"/>
</dbReference>
<dbReference type="AlphaFoldDB" id="A0A223KM50"/>
<gene>
    <name evidence="5" type="ORF">BC6307_03840</name>
</gene>
<evidence type="ECO:0000256" key="1">
    <source>
        <dbReference type="ARBA" id="ARBA00022448"/>
    </source>
</evidence>
<dbReference type="RefSeq" id="WP_066419185.1">
    <property type="nucleotide sequence ID" value="NZ_CP018866.1"/>
</dbReference>
<proteinExistence type="predicted"/>
<keyword evidence="1" id="KW-0813">Transport</keyword>
<keyword evidence="2" id="KW-0547">Nucleotide-binding</keyword>
<dbReference type="InterPro" id="IPR017871">
    <property type="entry name" value="ABC_transporter-like_CS"/>
</dbReference>
<evidence type="ECO:0000256" key="3">
    <source>
        <dbReference type="ARBA" id="ARBA00022840"/>
    </source>
</evidence>
<dbReference type="PROSITE" id="PS50893">
    <property type="entry name" value="ABC_TRANSPORTER_2"/>
    <property type="match status" value="1"/>
</dbReference>
<sequence>MKKVVSVEGVTKVFKGKKAVDDVSFIINSGESVAILGPNGAGKSTTILMMLGLLQPTTGNVQLFNDTPSNRKVREKIGAMLQEVSIIDALKVKEVIQLFRSYYPHPLSFEELVSLTGLKEGDLKKRADKLSGGQKRRLSFALALAGNPDLLFLDEPTVGMDIHSRSSFWKTIQALKEKGKTIIFCTHYLQEADDMADRIILFHKGNIIADGSTVDIKRKVSKQTVSFLGNHHYVAALKSQPFVSNVHIQDERIVVTTDNTDQILSYLFDKKLNVKDIRVEQGRLDDVFEQLTLTEVDVVETINGAM</sequence>
<feature type="domain" description="ABC transporter" evidence="4">
    <location>
        <begin position="5"/>
        <end position="229"/>
    </location>
</feature>
<name>A0A223KM50_9BACI</name>
<accession>A0A223KM50</accession>
<dbReference type="SUPFAM" id="SSF52540">
    <property type="entry name" value="P-loop containing nucleoside triphosphate hydrolases"/>
    <property type="match status" value="1"/>
</dbReference>
<dbReference type="InterPro" id="IPR003439">
    <property type="entry name" value="ABC_transporter-like_ATP-bd"/>
</dbReference>
<reference evidence="5 6" key="1">
    <citation type="submission" date="2016-12" db="EMBL/GenBank/DDBJ databases">
        <title>The whole genome sequencing and assembly of Bacillus cohnii DSM 6307T strain.</title>
        <authorList>
            <person name="Lee Y.-J."/>
            <person name="Yi H."/>
            <person name="Bahn Y.-S."/>
            <person name="Kim J.F."/>
            <person name="Lee D.-W."/>
        </authorList>
    </citation>
    <scope>NUCLEOTIDE SEQUENCE [LARGE SCALE GENOMIC DNA]</scope>
    <source>
        <strain evidence="5 6">DSM 6307</strain>
    </source>
</reference>
<dbReference type="GO" id="GO:0005524">
    <property type="term" value="F:ATP binding"/>
    <property type="evidence" value="ECO:0007669"/>
    <property type="project" value="UniProtKB-KW"/>
</dbReference>
<organism evidence="5 6">
    <name type="scientific">Sutcliffiella cohnii</name>
    <dbReference type="NCBI Taxonomy" id="33932"/>
    <lineage>
        <taxon>Bacteria</taxon>
        <taxon>Bacillati</taxon>
        <taxon>Bacillota</taxon>
        <taxon>Bacilli</taxon>
        <taxon>Bacillales</taxon>
        <taxon>Bacillaceae</taxon>
        <taxon>Sutcliffiella</taxon>
    </lineage>
</organism>
<dbReference type="GO" id="GO:0016887">
    <property type="term" value="F:ATP hydrolysis activity"/>
    <property type="evidence" value="ECO:0007669"/>
    <property type="project" value="InterPro"/>
</dbReference>
<dbReference type="FunFam" id="3.40.50.300:FF:001548">
    <property type="entry name" value="ABC efflux transporter ATP-binding protein"/>
    <property type="match status" value="1"/>
</dbReference>
<evidence type="ECO:0000313" key="5">
    <source>
        <dbReference type="EMBL" id="AST90467.1"/>
    </source>
</evidence>
<dbReference type="InterPro" id="IPR003593">
    <property type="entry name" value="AAA+_ATPase"/>
</dbReference>
<dbReference type="InterPro" id="IPR027417">
    <property type="entry name" value="P-loop_NTPase"/>
</dbReference>
<dbReference type="SMART" id="SM00382">
    <property type="entry name" value="AAA"/>
    <property type="match status" value="1"/>
</dbReference>
<dbReference type="KEGG" id="bcoh:BC6307_03840"/>
<keyword evidence="3 5" id="KW-0067">ATP-binding</keyword>
<dbReference type="EMBL" id="CP018866">
    <property type="protein sequence ID" value="AST90467.1"/>
    <property type="molecule type" value="Genomic_DNA"/>
</dbReference>
<dbReference type="STRING" id="1314751.GCA_001591425_03531"/>
<dbReference type="InterPro" id="IPR050763">
    <property type="entry name" value="ABC_transporter_ATP-binding"/>
</dbReference>
<dbReference type="Pfam" id="PF00005">
    <property type="entry name" value="ABC_tran"/>
    <property type="match status" value="1"/>
</dbReference>
<keyword evidence="6" id="KW-1185">Reference proteome</keyword>
<evidence type="ECO:0000313" key="6">
    <source>
        <dbReference type="Proteomes" id="UP000215224"/>
    </source>
</evidence>
<dbReference type="Proteomes" id="UP000215224">
    <property type="component" value="Chromosome"/>
</dbReference>
<evidence type="ECO:0000259" key="4">
    <source>
        <dbReference type="PROSITE" id="PS50893"/>
    </source>
</evidence>